<name>A0ABT8AB03_9PROT</name>
<gene>
    <name evidence="2" type="ORF">QWZ14_21445</name>
</gene>
<keyword evidence="3" id="KW-1185">Reference proteome</keyword>
<reference evidence="3" key="1">
    <citation type="journal article" date="2019" name="Int. J. Syst. Evol. Microbiol.">
        <title>The Global Catalogue of Microorganisms (GCM) 10K type strain sequencing project: providing services to taxonomists for standard genome sequencing and annotation.</title>
        <authorList>
            <consortium name="The Broad Institute Genomics Platform"/>
            <consortium name="The Broad Institute Genome Sequencing Center for Infectious Disease"/>
            <person name="Wu L."/>
            <person name="Ma J."/>
        </authorList>
    </citation>
    <scope>NUCLEOTIDE SEQUENCE [LARGE SCALE GENOMIC DNA]</scope>
    <source>
        <strain evidence="3">CECT 7131</strain>
    </source>
</reference>
<dbReference type="EMBL" id="JAUFPN010000184">
    <property type="protein sequence ID" value="MDN3566952.1"/>
    <property type="molecule type" value="Genomic_DNA"/>
</dbReference>
<organism evidence="2 3">
    <name type="scientific">Paeniroseomonas aquatica</name>
    <dbReference type="NCBI Taxonomy" id="373043"/>
    <lineage>
        <taxon>Bacteria</taxon>
        <taxon>Pseudomonadati</taxon>
        <taxon>Pseudomonadota</taxon>
        <taxon>Alphaproteobacteria</taxon>
        <taxon>Acetobacterales</taxon>
        <taxon>Acetobacteraceae</taxon>
        <taxon>Paeniroseomonas</taxon>
    </lineage>
</organism>
<sequence length="73" mass="7679">MRYALKLGLWVLPGLLLLGLAIHAAWAGWTAVGDTEMSGHGIAALLLGGVFTLGLTAALVGLLLYSRRNGYDQ</sequence>
<comment type="caution">
    <text evidence="2">The sequence shown here is derived from an EMBL/GenBank/DDBJ whole genome shotgun (WGS) entry which is preliminary data.</text>
</comment>
<dbReference type="RefSeq" id="WP_290318936.1">
    <property type="nucleotide sequence ID" value="NZ_JAUFPN010000184.1"/>
</dbReference>
<protein>
    <submittedName>
        <fullName evidence="2">Uncharacterized protein</fullName>
    </submittedName>
</protein>
<evidence type="ECO:0000313" key="3">
    <source>
        <dbReference type="Proteomes" id="UP001529369"/>
    </source>
</evidence>
<accession>A0ABT8AB03</accession>
<evidence type="ECO:0000313" key="2">
    <source>
        <dbReference type="EMBL" id="MDN3566952.1"/>
    </source>
</evidence>
<dbReference type="Proteomes" id="UP001529369">
    <property type="component" value="Unassembled WGS sequence"/>
</dbReference>
<evidence type="ECO:0000256" key="1">
    <source>
        <dbReference type="SAM" id="Phobius"/>
    </source>
</evidence>
<keyword evidence="1" id="KW-0812">Transmembrane</keyword>
<feature type="transmembrane region" description="Helical" evidence="1">
    <location>
        <begin position="43"/>
        <end position="65"/>
    </location>
</feature>
<keyword evidence="1" id="KW-1133">Transmembrane helix</keyword>
<keyword evidence="1" id="KW-0472">Membrane</keyword>
<proteinExistence type="predicted"/>